<evidence type="ECO:0000313" key="2">
    <source>
        <dbReference type="Proteomes" id="UP000724584"/>
    </source>
</evidence>
<comment type="caution">
    <text evidence="1">The sequence shown here is derived from an EMBL/GenBank/DDBJ whole genome shotgun (WGS) entry which is preliminary data.</text>
</comment>
<gene>
    <name evidence="1" type="ORF">F5144DRAFT_256391</name>
</gene>
<name>A0ACB7PAY7_9PEZI</name>
<evidence type="ECO:0000313" key="1">
    <source>
        <dbReference type="EMBL" id="KAH6632609.1"/>
    </source>
</evidence>
<protein>
    <submittedName>
        <fullName evidence="1">Uncharacterized protein</fullName>
    </submittedName>
</protein>
<dbReference type="EMBL" id="JAGIZQ010000004">
    <property type="protein sequence ID" value="KAH6632609.1"/>
    <property type="molecule type" value="Genomic_DNA"/>
</dbReference>
<dbReference type="Proteomes" id="UP000724584">
    <property type="component" value="Unassembled WGS sequence"/>
</dbReference>
<accession>A0ACB7PAY7</accession>
<keyword evidence="2" id="KW-1185">Reference proteome</keyword>
<reference evidence="1 2" key="1">
    <citation type="journal article" date="2021" name="Nat. Commun.">
        <title>Genetic determinants of endophytism in the Arabidopsis root mycobiome.</title>
        <authorList>
            <person name="Mesny F."/>
            <person name="Miyauchi S."/>
            <person name="Thiergart T."/>
            <person name="Pickel B."/>
            <person name="Atanasova L."/>
            <person name="Karlsson M."/>
            <person name="Huettel B."/>
            <person name="Barry K.W."/>
            <person name="Haridas S."/>
            <person name="Chen C."/>
            <person name="Bauer D."/>
            <person name="Andreopoulos W."/>
            <person name="Pangilinan J."/>
            <person name="LaButti K."/>
            <person name="Riley R."/>
            <person name="Lipzen A."/>
            <person name="Clum A."/>
            <person name="Drula E."/>
            <person name="Henrissat B."/>
            <person name="Kohler A."/>
            <person name="Grigoriev I.V."/>
            <person name="Martin F.M."/>
            <person name="Hacquard S."/>
        </authorList>
    </citation>
    <scope>NUCLEOTIDE SEQUENCE [LARGE SCALE GENOMIC DNA]</scope>
    <source>
        <strain evidence="1 2">MPI-SDFR-AT-0079</strain>
    </source>
</reference>
<organism evidence="1 2">
    <name type="scientific">Chaetomium tenue</name>
    <dbReference type="NCBI Taxonomy" id="1854479"/>
    <lineage>
        <taxon>Eukaryota</taxon>
        <taxon>Fungi</taxon>
        <taxon>Dikarya</taxon>
        <taxon>Ascomycota</taxon>
        <taxon>Pezizomycotina</taxon>
        <taxon>Sordariomycetes</taxon>
        <taxon>Sordariomycetidae</taxon>
        <taxon>Sordariales</taxon>
        <taxon>Chaetomiaceae</taxon>
        <taxon>Chaetomium</taxon>
    </lineage>
</organism>
<proteinExistence type="predicted"/>
<sequence>MTSLTSFTLFPLLPPELRLEIYHHACHPRVTTLSYLPAPRDTYHCSTPPPTLLHISRESRAEGLRLYAKCLLPPSPPTHQPSPDPTESPEQPQQQPPPPEDDEPQPRRYFYHHPHLDTLYLPRPPRAADPLGLGYADWAREFAAGAATARTAVVTTATTAATRTGAGAGPRGLAGVVRRLAVDYVPAEVRRPWEVFGKVCLIRGCPLLEEAYLVVQVSDGGEGRRQQRLGATGLPSEGGRREVEFVDPAAGDAEIVRIMERVRASFRVELGDGVGEAGSVGEAGWGGLGKEGAGDGTGRGGLELVPKAMVLSPWGCRHVACAS</sequence>